<keyword evidence="8 13" id="KW-0479">Metal-binding</keyword>
<dbReference type="GO" id="GO:0020037">
    <property type="term" value="F:heme binding"/>
    <property type="evidence" value="ECO:0007669"/>
    <property type="project" value="UniProtKB-UniRule"/>
</dbReference>
<feature type="binding site" description="covalent" evidence="14">
    <location>
        <position position="162"/>
    </location>
    <ligand>
        <name>heme</name>
        <dbReference type="ChEBI" id="CHEBI:30413"/>
        <label>4</label>
    </ligand>
</feature>
<feature type="binding site" description="covalent" evidence="14">
    <location>
        <position position="159"/>
    </location>
    <ligand>
        <name>heme</name>
        <dbReference type="ChEBI" id="CHEBI:30413"/>
        <label>4</label>
    </ligand>
</feature>
<evidence type="ECO:0000256" key="10">
    <source>
        <dbReference type="ARBA" id="ARBA00022989"/>
    </source>
</evidence>
<evidence type="ECO:0000256" key="11">
    <source>
        <dbReference type="ARBA" id="ARBA00023004"/>
    </source>
</evidence>
<dbReference type="Pfam" id="PF03264">
    <property type="entry name" value="Cytochrom_NNT"/>
    <property type="match status" value="1"/>
</dbReference>
<dbReference type="GO" id="GO:0005506">
    <property type="term" value="F:iron ion binding"/>
    <property type="evidence" value="ECO:0007669"/>
    <property type="project" value="UniProtKB-UniRule"/>
</dbReference>
<keyword evidence="4 13" id="KW-1003">Cell membrane</keyword>
<dbReference type="SUPFAM" id="SSF48695">
    <property type="entry name" value="Multiheme cytochromes"/>
    <property type="match status" value="1"/>
</dbReference>
<evidence type="ECO:0000256" key="7">
    <source>
        <dbReference type="ARBA" id="ARBA00022692"/>
    </source>
</evidence>
<dbReference type="Gene3D" id="1.10.3820.10">
    <property type="entry name" value="Di-heme elbow motif domain"/>
    <property type="match status" value="1"/>
</dbReference>
<accession>A0A3A5JTZ0</accession>
<keyword evidence="6 13" id="KW-0349">Heme</keyword>
<gene>
    <name evidence="18" type="ORF">D6029_06260</name>
</gene>
<organism evidence="18 19">
    <name type="scientific">Buttiauxella izardii</name>
    <dbReference type="NCBI Taxonomy" id="82991"/>
    <lineage>
        <taxon>Bacteria</taxon>
        <taxon>Pseudomonadati</taxon>
        <taxon>Pseudomonadota</taxon>
        <taxon>Gammaproteobacteria</taxon>
        <taxon>Enterobacterales</taxon>
        <taxon>Enterobacteriaceae</taxon>
        <taxon>Buttiauxella</taxon>
    </lineage>
</organism>
<dbReference type="PANTHER" id="PTHR30333">
    <property type="entry name" value="CYTOCHROME C-TYPE PROTEIN"/>
    <property type="match status" value="1"/>
</dbReference>
<dbReference type="InterPro" id="IPR051174">
    <property type="entry name" value="Cytochrome_c-type_ET"/>
</dbReference>
<dbReference type="GO" id="GO:0009055">
    <property type="term" value="F:electron transfer activity"/>
    <property type="evidence" value="ECO:0007669"/>
    <property type="project" value="UniProtKB-UniRule"/>
</dbReference>
<comment type="similarity">
    <text evidence="2 13">Belongs to the TorC/TorY family.</text>
</comment>
<feature type="binding site" description="covalent" evidence="14">
    <location>
        <position position="37"/>
    </location>
    <ligand>
        <name>heme</name>
        <dbReference type="ChEBI" id="CHEBI:30413"/>
        <label>1</label>
    </ligand>
</feature>
<dbReference type="InterPro" id="IPR036280">
    <property type="entry name" value="Multihaem_cyt_sf"/>
</dbReference>
<evidence type="ECO:0000313" key="19">
    <source>
        <dbReference type="Proteomes" id="UP000276295"/>
    </source>
</evidence>
<evidence type="ECO:0000256" key="2">
    <source>
        <dbReference type="ARBA" id="ARBA00006417"/>
    </source>
</evidence>
<dbReference type="RefSeq" id="WP_120063931.1">
    <property type="nucleotide sequence ID" value="NZ_QZWH01000009.1"/>
</dbReference>
<evidence type="ECO:0000256" key="16">
    <source>
        <dbReference type="SAM" id="Phobius"/>
    </source>
</evidence>
<feature type="binding site" description="axial binding residue" evidence="15">
    <location>
        <position position="41"/>
    </location>
    <ligand>
        <name>heme</name>
        <dbReference type="ChEBI" id="CHEBI:30413"/>
        <label>1</label>
    </ligand>
    <ligandPart>
        <name>Fe</name>
        <dbReference type="ChEBI" id="CHEBI:18248"/>
    </ligandPart>
</feature>
<dbReference type="InterPro" id="IPR009154">
    <property type="entry name" value="Membr-bd_4haem_cyt_TorC"/>
</dbReference>
<dbReference type="EMBL" id="QZWH01000009">
    <property type="protein sequence ID" value="RJT26242.1"/>
    <property type="molecule type" value="Genomic_DNA"/>
</dbReference>
<evidence type="ECO:0000256" key="1">
    <source>
        <dbReference type="ARBA" id="ARBA00004249"/>
    </source>
</evidence>
<keyword evidence="9 13" id="KW-0249">Electron transport</keyword>
<feature type="binding site" description="axial binding residue" evidence="15">
    <location>
        <position position="70"/>
    </location>
    <ligand>
        <name>heme</name>
        <dbReference type="ChEBI" id="CHEBI:30413"/>
        <label>2</label>
    </ligand>
    <ligandPart>
        <name>Fe</name>
        <dbReference type="ChEBI" id="CHEBI:18248"/>
    </ligandPart>
</feature>
<feature type="binding site" description="covalent" evidence="14">
    <location>
        <position position="40"/>
    </location>
    <ligand>
        <name>heme</name>
        <dbReference type="ChEBI" id="CHEBI:30413"/>
        <label>1</label>
    </ligand>
</feature>
<comment type="PTM">
    <text evidence="14">Binds 5 heme groups per subunit.</text>
</comment>
<evidence type="ECO:0000256" key="3">
    <source>
        <dbReference type="ARBA" id="ARBA00022448"/>
    </source>
</evidence>
<evidence type="ECO:0000256" key="13">
    <source>
        <dbReference type="PIRNR" id="PIRNR000014"/>
    </source>
</evidence>
<feature type="transmembrane region" description="Helical" evidence="16">
    <location>
        <begin position="5"/>
        <end position="28"/>
    </location>
</feature>
<comment type="caution">
    <text evidence="18">The sequence shown here is derived from an EMBL/GenBank/DDBJ whole genome shotgun (WGS) entry which is preliminary data.</text>
</comment>
<keyword evidence="10 16" id="KW-1133">Transmembrane helix</keyword>
<keyword evidence="19" id="KW-1185">Reference proteome</keyword>
<evidence type="ECO:0000256" key="8">
    <source>
        <dbReference type="ARBA" id="ARBA00022723"/>
    </source>
</evidence>
<feature type="binding site" description="covalent" evidence="14">
    <location>
        <position position="127"/>
    </location>
    <ligand>
        <name>heme</name>
        <dbReference type="ChEBI" id="CHEBI:30413"/>
        <label>3</label>
    </ligand>
</feature>
<keyword evidence="3 13" id="KW-0813">Transport</keyword>
<evidence type="ECO:0000256" key="9">
    <source>
        <dbReference type="ARBA" id="ARBA00022982"/>
    </source>
</evidence>
<evidence type="ECO:0000256" key="15">
    <source>
        <dbReference type="PIRSR" id="PIRSR000014-2"/>
    </source>
</evidence>
<feature type="domain" description="NapC/NirT cytochrome c N-terminal" evidence="17">
    <location>
        <begin position="4"/>
        <end position="172"/>
    </location>
</feature>
<protein>
    <recommendedName>
        <fullName evidence="13">Cytochrome c-type protein</fullName>
    </recommendedName>
</protein>
<proteinExistence type="inferred from homology"/>
<feature type="binding site" description="covalent" evidence="14">
    <location>
        <position position="130"/>
    </location>
    <ligand>
        <name>heme</name>
        <dbReference type="ChEBI" id="CHEBI:30413"/>
        <label>3</label>
    </ligand>
</feature>
<dbReference type="InterPro" id="IPR005126">
    <property type="entry name" value="NapC/NirT_cyt_c_N"/>
</dbReference>
<feature type="binding site" description="covalent" evidence="14">
    <location>
        <position position="311"/>
    </location>
    <ligand>
        <name>heme</name>
        <dbReference type="ChEBI" id="CHEBI:30413"/>
        <label>5</label>
    </ligand>
</feature>
<name>A0A3A5JTZ0_9ENTR</name>
<dbReference type="PANTHER" id="PTHR30333:SF3">
    <property type="entry name" value="CYTOCHROME C-TYPE PROTEIN TORY"/>
    <property type="match status" value="1"/>
</dbReference>
<evidence type="ECO:0000313" key="18">
    <source>
        <dbReference type="EMBL" id="RJT26242.1"/>
    </source>
</evidence>
<evidence type="ECO:0000259" key="17">
    <source>
        <dbReference type="Pfam" id="PF03264"/>
    </source>
</evidence>
<dbReference type="GO" id="GO:0009061">
    <property type="term" value="P:anaerobic respiration"/>
    <property type="evidence" value="ECO:0007669"/>
    <property type="project" value="TreeGrafter"/>
</dbReference>
<feature type="binding site" description="covalent" evidence="14">
    <location>
        <position position="69"/>
    </location>
    <ligand>
        <name>heme</name>
        <dbReference type="ChEBI" id="CHEBI:30413"/>
        <label>2</label>
    </ligand>
</feature>
<sequence length="362" mass="40157">MNKKWIFLICVVCIVIGIGLTTLVGWGLKQTSETGFCLSCHTMQTPYEEYQGSVHFQNQKGIRAECKDCHIPEGGLDYLVTKLRASKDVYHQFVTGKIDTPEEYDAHRLEMAQTVWNQMKSNDSATCRSCHSMDAMDLQKQSHDAQKMHALAVKENQTCIDCHKGVAHFPPEITVDSKALDTLTAEAEKTPADAQQRFALTPTPIGTSGTVYTATKMKVLRQIEGGQQVEITGSQMQGAEQVIYLATGQRMVIASLTPEGIQALKPLGEWQKDSYGNSWRNVSLEGPITQPALANPEPLWRYAKSLDTAYCSGCHAPIAADHYTLNAWPSIAKGMGARTDISDENLDILTRWFQYHAKDAAR</sequence>
<feature type="binding site" description="covalent" evidence="14">
    <location>
        <position position="66"/>
    </location>
    <ligand>
        <name>heme</name>
        <dbReference type="ChEBI" id="CHEBI:30413"/>
        <label>2</label>
    </ligand>
</feature>
<evidence type="ECO:0000256" key="4">
    <source>
        <dbReference type="ARBA" id="ARBA00022475"/>
    </source>
</evidence>
<feature type="binding site" description="axial binding residue" evidence="15">
    <location>
        <position position="163"/>
    </location>
    <ligand>
        <name>heme</name>
        <dbReference type="ChEBI" id="CHEBI:30413"/>
        <label>4</label>
    </ligand>
    <ligandPart>
        <name>Fe</name>
        <dbReference type="ChEBI" id="CHEBI:18248"/>
    </ligandPart>
</feature>
<feature type="binding site" description="covalent" evidence="14">
    <location>
        <position position="314"/>
    </location>
    <ligand>
        <name>heme</name>
        <dbReference type="ChEBI" id="CHEBI:30413"/>
        <label>5</label>
    </ligand>
</feature>
<keyword evidence="11 13" id="KW-0408">Iron</keyword>
<feature type="binding site" description="axial binding residue" evidence="15">
    <location>
        <position position="315"/>
    </location>
    <ligand>
        <name>heme</name>
        <dbReference type="ChEBI" id="CHEBI:30413"/>
        <label>5</label>
    </ligand>
    <ligandPart>
        <name>Fe</name>
        <dbReference type="ChEBI" id="CHEBI:18248"/>
    </ligandPart>
</feature>
<dbReference type="GO" id="GO:0005886">
    <property type="term" value="C:plasma membrane"/>
    <property type="evidence" value="ECO:0007669"/>
    <property type="project" value="UniProtKB-SubCell"/>
</dbReference>
<dbReference type="AlphaFoldDB" id="A0A3A5JTZ0"/>
<keyword evidence="5 13" id="KW-0997">Cell inner membrane</keyword>
<comment type="subcellular location">
    <subcellularLocation>
        <location evidence="1">Cell inner membrane</location>
        <topology evidence="1">Single-pass type II membrane protein</topology>
    </subcellularLocation>
</comment>
<evidence type="ECO:0000256" key="14">
    <source>
        <dbReference type="PIRSR" id="PIRSR000014-1"/>
    </source>
</evidence>
<keyword evidence="7 16" id="KW-0812">Transmembrane</keyword>
<evidence type="ECO:0000256" key="5">
    <source>
        <dbReference type="ARBA" id="ARBA00022519"/>
    </source>
</evidence>
<feature type="binding site" description="axial binding residue" evidence="15">
    <location>
        <position position="131"/>
    </location>
    <ligand>
        <name>heme</name>
        <dbReference type="ChEBI" id="CHEBI:30413"/>
        <label>3</label>
    </ligand>
    <ligandPart>
        <name>Fe</name>
        <dbReference type="ChEBI" id="CHEBI:18248"/>
    </ligandPart>
</feature>
<dbReference type="OrthoDB" id="9782159at2"/>
<dbReference type="FunFam" id="1.10.3820.10:FF:000001">
    <property type="entry name" value="Cytochrome c-type protein"/>
    <property type="match status" value="1"/>
</dbReference>
<evidence type="ECO:0000256" key="6">
    <source>
        <dbReference type="ARBA" id="ARBA00022617"/>
    </source>
</evidence>
<reference evidence="18 19" key="1">
    <citation type="submission" date="2018-09" db="EMBL/GenBank/DDBJ databases">
        <title>Draft genome sequence of Buttiauxella izardii CCUG 35510T.</title>
        <authorList>
            <person name="Salva-Serra F."/>
            <person name="Marathe N."/>
            <person name="Moore E."/>
            <person name="Stadler-Svensson L."/>
            <person name="Engstrom-Jakobsson H."/>
        </authorList>
    </citation>
    <scope>NUCLEOTIDE SEQUENCE [LARGE SCALE GENOMIC DNA]</scope>
    <source>
        <strain evidence="18 19">CCUG 35510</strain>
    </source>
</reference>
<keyword evidence="12 13" id="KW-0472">Membrane</keyword>
<dbReference type="GO" id="GO:0009276">
    <property type="term" value="C:Gram-negative-bacterium-type cell wall"/>
    <property type="evidence" value="ECO:0007669"/>
    <property type="project" value="UniProtKB-UniRule"/>
</dbReference>
<dbReference type="PIRSF" id="PIRSF000014">
    <property type="entry name" value="4_hem_cytch_TorC"/>
    <property type="match status" value="1"/>
</dbReference>
<evidence type="ECO:0000256" key="12">
    <source>
        <dbReference type="ARBA" id="ARBA00023136"/>
    </source>
</evidence>
<dbReference type="InterPro" id="IPR038266">
    <property type="entry name" value="NapC/NirT_cytc_sf"/>
</dbReference>
<dbReference type="Proteomes" id="UP000276295">
    <property type="component" value="Unassembled WGS sequence"/>
</dbReference>